<evidence type="ECO:0000256" key="1">
    <source>
        <dbReference type="ARBA" id="ARBA00009437"/>
    </source>
</evidence>
<proteinExistence type="inferred from homology"/>
<gene>
    <name evidence="6" type="ORF">PQR00_32465</name>
</gene>
<dbReference type="InterPro" id="IPR000847">
    <property type="entry name" value="LysR_HTH_N"/>
</dbReference>
<evidence type="ECO:0000256" key="4">
    <source>
        <dbReference type="ARBA" id="ARBA00023163"/>
    </source>
</evidence>
<dbReference type="PANTHER" id="PTHR30537">
    <property type="entry name" value="HTH-TYPE TRANSCRIPTIONAL REGULATOR"/>
    <property type="match status" value="1"/>
</dbReference>
<comment type="caution">
    <text evidence="6">The sequence shown here is derived from an EMBL/GenBank/DDBJ whole genome shotgun (WGS) entry which is preliminary data.</text>
</comment>
<accession>A0ABW9CBJ8</accession>
<dbReference type="InterPro" id="IPR036390">
    <property type="entry name" value="WH_DNA-bd_sf"/>
</dbReference>
<dbReference type="Proteomes" id="UP001629288">
    <property type="component" value="Unassembled WGS sequence"/>
</dbReference>
<dbReference type="RefSeq" id="WP_408131596.1">
    <property type="nucleotide sequence ID" value="NZ_JAQQCO010000014.1"/>
</dbReference>
<protein>
    <submittedName>
        <fullName evidence="6">LysR family transcriptional regulator</fullName>
    </submittedName>
</protein>
<dbReference type="InterPro" id="IPR058163">
    <property type="entry name" value="LysR-type_TF_proteobact-type"/>
</dbReference>
<organism evidence="6 7">
    <name type="scientific">Paraburkholderia strydomiana</name>
    <dbReference type="NCBI Taxonomy" id="1245417"/>
    <lineage>
        <taxon>Bacteria</taxon>
        <taxon>Pseudomonadati</taxon>
        <taxon>Pseudomonadota</taxon>
        <taxon>Betaproteobacteria</taxon>
        <taxon>Burkholderiales</taxon>
        <taxon>Burkholderiaceae</taxon>
        <taxon>Paraburkholderia</taxon>
    </lineage>
</organism>
<keyword evidence="4" id="KW-0804">Transcription</keyword>
<dbReference type="InterPro" id="IPR036388">
    <property type="entry name" value="WH-like_DNA-bd_sf"/>
</dbReference>
<dbReference type="PANTHER" id="PTHR30537:SF3">
    <property type="entry name" value="TRANSCRIPTIONAL REGULATORY PROTEIN"/>
    <property type="match status" value="1"/>
</dbReference>
<dbReference type="Pfam" id="PF00126">
    <property type="entry name" value="HTH_1"/>
    <property type="match status" value="1"/>
</dbReference>
<dbReference type="InterPro" id="IPR005119">
    <property type="entry name" value="LysR_subst-bd"/>
</dbReference>
<dbReference type="SUPFAM" id="SSF53850">
    <property type="entry name" value="Periplasmic binding protein-like II"/>
    <property type="match status" value="1"/>
</dbReference>
<evidence type="ECO:0000313" key="6">
    <source>
        <dbReference type="EMBL" id="MFM0448310.1"/>
    </source>
</evidence>
<evidence type="ECO:0000259" key="5">
    <source>
        <dbReference type="PROSITE" id="PS50931"/>
    </source>
</evidence>
<keyword evidence="2" id="KW-0805">Transcription regulation</keyword>
<comment type="similarity">
    <text evidence="1">Belongs to the LysR transcriptional regulatory family.</text>
</comment>
<evidence type="ECO:0000256" key="3">
    <source>
        <dbReference type="ARBA" id="ARBA00023125"/>
    </source>
</evidence>
<sequence>MFDWNDMRHFIALAEAGTLSGAARKLGVDHVTVARHIAALEHSLGEILVDRLGRRWQLTDAGRHVARVAEGMQAQSHALERAVRSRKAGALAKVIVSAPPALASAFLAPRLAALTLQHPEIELTVLGAQSMISLSRQEADIAIRLSRPTEPSYVSRRIGSISYGLYAGPSYVDRPPEEWRFIAYHTALDHVPEQIWLLGFANGRRIGFRSNDLVSQLAAVREGLGIAALPRFLAAADKAAIALPMEQAQLSRDVYLVVHMDVRRHAAVRIVMEYIAAKLATDFPHSEQESALRAPQEEVGRK</sequence>
<dbReference type="EMBL" id="JAQQDH010000018">
    <property type="protein sequence ID" value="MFM0448310.1"/>
    <property type="molecule type" value="Genomic_DNA"/>
</dbReference>
<dbReference type="Gene3D" id="3.40.190.290">
    <property type="match status" value="1"/>
</dbReference>
<evidence type="ECO:0000313" key="7">
    <source>
        <dbReference type="Proteomes" id="UP001629288"/>
    </source>
</evidence>
<feature type="domain" description="HTH lysR-type" evidence="5">
    <location>
        <begin position="2"/>
        <end position="59"/>
    </location>
</feature>
<dbReference type="SUPFAM" id="SSF46785">
    <property type="entry name" value="Winged helix' DNA-binding domain"/>
    <property type="match status" value="1"/>
</dbReference>
<reference evidence="6 7" key="1">
    <citation type="journal article" date="2024" name="Chem. Sci.">
        <title>Discovery of megapolipeptins by genome mining of a Burkholderiales bacteria collection.</title>
        <authorList>
            <person name="Paulo B.S."/>
            <person name="Recchia M.J.J."/>
            <person name="Lee S."/>
            <person name="Fergusson C.H."/>
            <person name="Romanowski S.B."/>
            <person name="Hernandez A."/>
            <person name="Krull N."/>
            <person name="Liu D.Y."/>
            <person name="Cavanagh H."/>
            <person name="Bos A."/>
            <person name="Gray C.A."/>
            <person name="Murphy B.T."/>
            <person name="Linington R.G."/>
            <person name="Eustaquio A.S."/>
        </authorList>
    </citation>
    <scope>NUCLEOTIDE SEQUENCE [LARGE SCALE GENOMIC DNA]</scope>
    <source>
        <strain evidence="6 7">RL17-379-BIB-C</strain>
    </source>
</reference>
<evidence type="ECO:0000256" key="2">
    <source>
        <dbReference type="ARBA" id="ARBA00023015"/>
    </source>
</evidence>
<dbReference type="Pfam" id="PF03466">
    <property type="entry name" value="LysR_substrate"/>
    <property type="match status" value="1"/>
</dbReference>
<dbReference type="PROSITE" id="PS50931">
    <property type="entry name" value="HTH_LYSR"/>
    <property type="match status" value="1"/>
</dbReference>
<keyword evidence="3" id="KW-0238">DNA-binding</keyword>
<dbReference type="Gene3D" id="1.10.10.10">
    <property type="entry name" value="Winged helix-like DNA-binding domain superfamily/Winged helix DNA-binding domain"/>
    <property type="match status" value="1"/>
</dbReference>
<keyword evidence="7" id="KW-1185">Reference proteome</keyword>
<name>A0ABW9CBJ8_9BURK</name>